<reference evidence="3 4" key="1">
    <citation type="submission" date="2012-04" db="EMBL/GenBank/DDBJ databases">
        <title>Complete genome of Rhodanobacter sp. 2APBS1.</title>
        <authorList>
            <consortium name="US DOE Joint Genome Institute"/>
            <person name="Huntemann M."/>
            <person name="Wei C.-L."/>
            <person name="Han J."/>
            <person name="Detter J.C."/>
            <person name="Han C."/>
            <person name="Tapia R."/>
            <person name="Munk A.C.C."/>
            <person name="Chen A."/>
            <person name="Krypides N."/>
            <person name="Mavromatis K."/>
            <person name="Markowitz V."/>
            <person name="Szeto E."/>
            <person name="Ivanova N."/>
            <person name="Mikhailova N."/>
            <person name="Ovchinnikova G."/>
            <person name="Pagani I."/>
            <person name="Pati A."/>
            <person name="Goodwin L."/>
            <person name="Peters L."/>
            <person name="Pitluck S."/>
            <person name="Woyke T."/>
            <person name="Prakash O."/>
            <person name="Elkins J."/>
            <person name="Brown S."/>
            <person name="Palumbo A."/>
            <person name="Hemme C."/>
            <person name="Zhou J."/>
            <person name="Watson D."/>
            <person name="Jardine P."/>
            <person name="Kostka J."/>
            <person name="Green S."/>
        </authorList>
    </citation>
    <scope>NUCLEOTIDE SEQUENCE [LARGE SCALE GENOMIC DNA]</scope>
    <source>
        <strain evidence="3 4">2APBS1</strain>
    </source>
</reference>
<organism evidence="3 4">
    <name type="scientific">Rhodanobacter denitrificans</name>
    <dbReference type="NCBI Taxonomy" id="666685"/>
    <lineage>
        <taxon>Bacteria</taxon>
        <taxon>Pseudomonadati</taxon>
        <taxon>Pseudomonadota</taxon>
        <taxon>Gammaproteobacteria</taxon>
        <taxon>Lysobacterales</taxon>
        <taxon>Rhodanobacteraceae</taxon>
        <taxon>Rhodanobacter</taxon>
    </lineage>
</organism>
<dbReference type="InterPro" id="IPR038157">
    <property type="entry name" value="FeoA_core_dom"/>
</dbReference>
<evidence type="ECO:0000313" key="3">
    <source>
        <dbReference type="EMBL" id="AGG88386.1"/>
    </source>
</evidence>
<feature type="domain" description="Ferrous iron transporter FeoA-like" evidence="2">
    <location>
        <begin position="16"/>
        <end position="92"/>
    </location>
</feature>
<dbReference type="PANTHER" id="PTHR42954">
    <property type="entry name" value="FE(2+) TRANSPORT PROTEIN A"/>
    <property type="match status" value="1"/>
</dbReference>
<dbReference type="HOGENOM" id="CLU_150646_1_0_6"/>
<dbReference type="InterPro" id="IPR008988">
    <property type="entry name" value="Transcriptional_repressor_C"/>
</dbReference>
<dbReference type="AlphaFoldDB" id="M4NKU5"/>
<dbReference type="InterPro" id="IPR052713">
    <property type="entry name" value="FeoA"/>
</dbReference>
<dbReference type="SMART" id="SM00899">
    <property type="entry name" value="FeoA"/>
    <property type="match status" value="1"/>
</dbReference>
<dbReference type="Pfam" id="PF04023">
    <property type="entry name" value="FeoA"/>
    <property type="match status" value="1"/>
</dbReference>
<keyword evidence="4" id="KW-1185">Reference proteome</keyword>
<gene>
    <name evidence="3" type="ORF">R2APBS1_1232</name>
</gene>
<sequence>MWGYNANYSYLRIKPVRLSDLPRGAPAVVERVDDAHAADPIAQRLRDLGFVDGEPVRVVAVGPMGGDPLLVQIGFTRFALRRAEAARVSVRSEAAA</sequence>
<dbReference type="EMBL" id="CP003470">
    <property type="protein sequence ID" value="AGG88386.1"/>
    <property type="molecule type" value="Genomic_DNA"/>
</dbReference>
<dbReference type="PANTHER" id="PTHR42954:SF2">
    <property type="entry name" value="FE(2+) TRANSPORT PROTEIN A"/>
    <property type="match status" value="1"/>
</dbReference>
<dbReference type="Proteomes" id="UP000011859">
    <property type="component" value="Chromosome"/>
</dbReference>
<dbReference type="STRING" id="666685.R2APBS1_1232"/>
<keyword evidence="1" id="KW-0408">Iron</keyword>
<dbReference type="KEGG" id="rhd:R2APBS1_1232"/>
<dbReference type="GO" id="GO:0046914">
    <property type="term" value="F:transition metal ion binding"/>
    <property type="evidence" value="ECO:0007669"/>
    <property type="project" value="InterPro"/>
</dbReference>
<accession>M4NKU5</accession>
<dbReference type="SUPFAM" id="SSF50037">
    <property type="entry name" value="C-terminal domain of transcriptional repressors"/>
    <property type="match status" value="1"/>
</dbReference>
<evidence type="ECO:0000256" key="1">
    <source>
        <dbReference type="ARBA" id="ARBA00023004"/>
    </source>
</evidence>
<evidence type="ECO:0000259" key="2">
    <source>
        <dbReference type="SMART" id="SM00899"/>
    </source>
</evidence>
<dbReference type="InterPro" id="IPR007167">
    <property type="entry name" value="Fe-transptr_FeoA-like"/>
</dbReference>
<evidence type="ECO:0000313" key="4">
    <source>
        <dbReference type="Proteomes" id="UP000011859"/>
    </source>
</evidence>
<proteinExistence type="predicted"/>
<protein>
    <submittedName>
        <fullName evidence="3">Fe2+ transport system protein A</fullName>
    </submittedName>
</protein>
<dbReference type="Gene3D" id="2.30.30.90">
    <property type="match status" value="1"/>
</dbReference>
<dbReference type="eggNOG" id="COG1918">
    <property type="taxonomic scope" value="Bacteria"/>
</dbReference>
<name>M4NKU5_9GAMM</name>